<dbReference type="PROSITE" id="PS50042">
    <property type="entry name" value="CNMP_BINDING_3"/>
    <property type="match status" value="1"/>
</dbReference>
<dbReference type="AlphaFoldDB" id="A0A382WHY8"/>
<dbReference type="GO" id="GO:0005829">
    <property type="term" value="C:cytosol"/>
    <property type="evidence" value="ECO:0007669"/>
    <property type="project" value="TreeGrafter"/>
</dbReference>
<dbReference type="SMART" id="SM00100">
    <property type="entry name" value="cNMP"/>
    <property type="match status" value="1"/>
</dbReference>
<reference evidence="2" key="1">
    <citation type="submission" date="2018-05" db="EMBL/GenBank/DDBJ databases">
        <authorList>
            <person name="Lanie J.A."/>
            <person name="Ng W.-L."/>
            <person name="Kazmierczak K.M."/>
            <person name="Andrzejewski T.M."/>
            <person name="Davidsen T.M."/>
            <person name="Wayne K.J."/>
            <person name="Tettelin H."/>
            <person name="Glass J.I."/>
            <person name="Rusch D."/>
            <person name="Podicherti R."/>
            <person name="Tsui H.-C.T."/>
            <person name="Winkler M.E."/>
        </authorList>
    </citation>
    <scope>NUCLEOTIDE SEQUENCE</scope>
</reference>
<dbReference type="PANTHER" id="PTHR24567:SF68">
    <property type="entry name" value="DNA-BINDING TRANSCRIPTIONAL DUAL REGULATOR CRP"/>
    <property type="match status" value="1"/>
</dbReference>
<proteinExistence type="predicted"/>
<dbReference type="InterPro" id="IPR050397">
    <property type="entry name" value="Env_Response_Regulators"/>
</dbReference>
<dbReference type="InterPro" id="IPR018490">
    <property type="entry name" value="cNMP-bd_dom_sf"/>
</dbReference>
<dbReference type="PROSITE" id="PS00889">
    <property type="entry name" value="CNMP_BINDING_2"/>
    <property type="match status" value="1"/>
</dbReference>
<gene>
    <name evidence="2" type="ORF">METZ01_LOCUS411257</name>
</gene>
<feature type="domain" description="Cyclic nucleotide-binding" evidence="1">
    <location>
        <begin position="12"/>
        <end position="132"/>
    </location>
</feature>
<dbReference type="InterPro" id="IPR014710">
    <property type="entry name" value="RmlC-like_jellyroll"/>
</dbReference>
<evidence type="ECO:0000259" key="1">
    <source>
        <dbReference type="PROSITE" id="PS50042"/>
    </source>
</evidence>
<name>A0A382WHY8_9ZZZZ</name>
<dbReference type="CDD" id="cd00038">
    <property type="entry name" value="CAP_ED"/>
    <property type="match status" value="1"/>
</dbReference>
<dbReference type="Gene3D" id="2.60.120.10">
    <property type="entry name" value="Jelly Rolls"/>
    <property type="match status" value="1"/>
</dbReference>
<dbReference type="InterPro" id="IPR000595">
    <property type="entry name" value="cNMP-bd_dom"/>
</dbReference>
<dbReference type="PRINTS" id="PR00103">
    <property type="entry name" value="CAMPKINASE"/>
</dbReference>
<protein>
    <recommendedName>
        <fullName evidence="1">Cyclic nucleotide-binding domain-containing protein</fullName>
    </recommendedName>
</protein>
<dbReference type="GO" id="GO:0003700">
    <property type="term" value="F:DNA-binding transcription factor activity"/>
    <property type="evidence" value="ECO:0007669"/>
    <property type="project" value="TreeGrafter"/>
</dbReference>
<dbReference type="InterPro" id="IPR018488">
    <property type="entry name" value="cNMP-bd_CS"/>
</dbReference>
<feature type="non-terminal residue" evidence="2">
    <location>
        <position position="174"/>
    </location>
</feature>
<dbReference type="EMBL" id="UINC01159999">
    <property type="protein sequence ID" value="SVD58403.1"/>
    <property type="molecule type" value="Genomic_DNA"/>
</dbReference>
<dbReference type="Pfam" id="PF00027">
    <property type="entry name" value="cNMP_binding"/>
    <property type="match status" value="1"/>
</dbReference>
<evidence type="ECO:0000313" key="2">
    <source>
        <dbReference type="EMBL" id="SVD58403.1"/>
    </source>
</evidence>
<accession>A0A382WHY8</accession>
<sequence>MPDTSFLRRVALFDCLGDDELEALDKLAYRRAFSKGQLIILAEDPGDTLFVIEKGEVKVNIIHADGKEFILSLLGEGEVFGELSLLDDQPRSANVTAVEDTELAMIRRPDFLRLLTNIPQIAISLLEELASRLRRTDGQVGDLALLNVHNRISKTILHLADSRGVETEEGMLIR</sequence>
<organism evidence="2">
    <name type="scientific">marine metagenome</name>
    <dbReference type="NCBI Taxonomy" id="408172"/>
    <lineage>
        <taxon>unclassified sequences</taxon>
        <taxon>metagenomes</taxon>
        <taxon>ecological metagenomes</taxon>
    </lineage>
</organism>
<dbReference type="PANTHER" id="PTHR24567">
    <property type="entry name" value="CRP FAMILY TRANSCRIPTIONAL REGULATORY PROTEIN"/>
    <property type="match status" value="1"/>
</dbReference>
<dbReference type="SUPFAM" id="SSF51206">
    <property type="entry name" value="cAMP-binding domain-like"/>
    <property type="match status" value="1"/>
</dbReference>